<evidence type="ECO:0000313" key="4">
    <source>
        <dbReference type="Proteomes" id="UP000178249"/>
    </source>
</evidence>
<accession>A0A1F6C524</accession>
<reference evidence="3 4" key="1">
    <citation type="journal article" date="2016" name="Nat. Commun.">
        <title>Thousands of microbial genomes shed light on interconnected biogeochemical processes in an aquifer system.</title>
        <authorList>
            <person name="Anantharaman K."/>
            <person name="Brown C.T."/>
            <person name="Hug L.A."/>
            <person name="Sharon I."/>
            <person name="Castelle C.J."/>
            <person name="Probst A.J."/>
            <person name="Thomas B.C."/>
            <person name="Singh A."/>
            <person name="Wilkins M.J."/>
            <person name="Karaoz U."/>
            <person name="Brodie E.L."/>
            <person name="Williams K.H."/>
            <person name="Hubbard S.S."/>
            <person name="Banfield J.F."/>
        </authorList>
    </citation>
    <scope>NUCLEOTIDE SEQUENCE [LARGE SCALE GENOMIC DNA]</scope>
</reference>
<dbReference type="PANTHER" id="PTHR34477:SF1">
    <property type="entry name" value="UPF0213 PROTEIN YHBQ"/>
    <property type="match status" value="1"/>
</dbReference>
<dbReference type="Gene3D" id="3.40.1440.10">
    <property type="entry name" value="GIY-YIG endonuclease"/>
    <property type="match status" value="1"/>
</dbReference>
<comment type="caution">
    <text evidence="3">The sequence shown here is derived from an EMBL/GenBank/DDBJ whole genome shotgun (WGS) entry which is preliminary data.</text>
</comment>
<evidence type="ECO:0000256" key="1">
    <source>
        <dbReference type="ARBA" id="ARBA00007435"/>
    </source>
</evidence>
<dbReference type="InterPro" id="IPR035901">
    <property type="entry name" value="GIY-YIG_endonuc_sf"/>
</dbReference>
<dbReference type="PANTHER" id="PTHR34477">
    <property type="entry name" value="UPF0213 PROTEIN YHBQ"/>
    <property type="match status" value="1"/>
</dbReference>
<gene>
    <name evidence="3" type="ORF">A2841_03065</name>
</gene>
<dbReference type="AlphaFoldDB" id="A0A1F6C524"/>
<comment type="similarity">
    <text evidence="1">Belongs to the UPF0213 family.</text>
</comment>
<evidence type="ECO:0000259" key="2">
    <source>
        <dbReference type="PROSITE" id="PS50164"/>
    </source>
</evidence>
<evidence type="ECO:0000313" key="3">
    <source>
        <dbReference type="EMBL" id="OGG44178.1"/>
    </source>
</evidence>
<dbReference type="InterPro" id="IPR050190">
    <property type="entry name" value="UPF0213_domain"/>
</dbReference>
<sequence>MSWYIYILRSKNDGKWYTGITNNLRKRFKSHNEGTVRSTKGRGPFEIIYCEISNDEDDTRARERYLKTGMGKRYLKNRLKRFLSLTG</sequence>
<dbReference type="Pfam" id="PF01541">
    <property type="entry name" value="GIY-YIG"/>
    <property type="match status" value="1"/>
</dbReference>
<dbReference type="InterPro" id="IPR000305">
    <property type="entry name" value="GIY-YIG_endonuc"/>
</dbReference>
<name>A0A1F6C524_9BACT</name>
<dbReference type="EMBL" id="MFKP01000018">
    <property type="protein sequence ID" value="OGG44178.1"/>
    <property type="molecule type" value="Genomic_DNA"/>
</dbReference>
<feature type="domain" description="GIY-YIG" evidence="2">
    <location>
        <begin position="1"/>
        <end position="76"/>
    </location>
</feature>
<organism evidence="3 4">
    <name type="scientific">Candidatus Kaiserbacteria bacterium RIFCSPHIGHO2_01_FULL_48_10</name>
    <dbReference type="NCBI Taxonomy" id="1798476"/>
    <lineage>
        <taxon>Bacteria</taxon>
        <taxon>Candidatus Kaiseribacteriota</taxon>
    </lineage>
</organism>
<dbReference type="PROSITE" id="PS50164">
    <property type="entry name" value="GIY_YIG"/>
    <property type="match status" value="1"/>
</dbReference>
<dbReference type="SMART" id="SM00465">
    <property type="entry name" value="GIYc"/>
    <property type="match status" value="1"/>
</dbReference>
<dbReference type="Proteomes" id="UP000178249">
    <property type="component" value="Unassembled WGS sequence"/>
</dbReference>
<protein>
    <submittedName>
        <fullName evidence="3">Excinuclease ABC subunit C</fullName>
    </submittedName>
</protein>
<dbReference type="SUPFAM" id="SSF82771">
    <property type="entry name" value="GIY-YIG endonuclease"/>
    <property type="match status" value="1"/>
</dbReference>
<proteinExistence type="inferred from homology"/>